<dbReference type="KEGG" id="nev:NTE_00344"/>
<organism evidence="1 2">
    <name type="scientific">Candidatus Nitrososphaera evergladensis SR1</name>
    <dbReference type="NCBI Taxonomy" id="1459636"/>
    <lineage>
        <taxon>Archaea</taxon>
        <taxon>Nitrososphaerota</taxon>
        <taxon>Nitrososphaeria</taxon>
        <taxon>Nitrososphaerales</taxon>
        <taxon>Nitrososphaeraceae</taxon>
        <taxon>Nitrososphaera</taxon>
    </lineage>
</organism>
<name>A0A075MLQ5_9ARCH</name>
<gene>
    <name evidence="1" type="ORF">NTE_00344</name>
</gene>
<sequence>MWKVPFSTTFLEAGTLDEIIKRMRIERQSSLTPGDLELLRFILAKEIANIEETIKNNPDDIEENKERQMYVTRIDVIRQKIVTRLVTSSWSWTGSPVG</sequence>
<dbReference type="EMBL" id="CP007174">
    <property type="protein sequence ID" value="AIF82426.1"/>
    <property type="molecule type" value="Genomic_DNA"/>
</dbReference>
<accession>A0A075MLQ5</accession>
<protein>
    <submittedName>
        <fullName evidence="1">Uncharacterized protein</fullName>
    </submittedName>
</protein>
<proteinExistence type="predicted"/>
<dbReference type="HOGENOM" id="CLU_2327133_0_0_2"/>
<evidence type="ECO:0000313" key="1">
    <source>
        <dbReference type="EMBL" id="AIF82426.1"/>
    </source>
</evidence>
<dbReference type="AlphaFoldDB" id="A0A075MLQ5"/>
<reference evidence="1 2" key="1">
    <citation type="journal article" date="2014" name="PLoS ONE">
        <title>Genome Sequence of Candidatus Nitrososphaera evergladensis from Group I.1b Enriched from Everglades Soil Reveals Novel Genomic Features of the Ammonia-Oxidizing Archaea.</title>
        <authorList>
            <person name="Zhalnina K.V."/>
            <person name="Dias R."/>
            <person name="Leonard M.T."/>
            <person name="Dorr de Quadros P."/>
            <person name="Camargo F.A."/>
            <person name="Drew J.C."/>
            <person name="Farmerie W.G."/>
            <person name="Daroub S.H."/>
            <person name="Triplett E.W."/>
        </authorList>
    </citation>
    <scope>NUCLEOTIDE SEQUENCE [LARGE SCALE GENOMIC DNA]</scope>
    <source>
        <strain evidence="1 2">SR1</strain>
    </source>
</reference>
<dbReference type="Proteomes" id="UP000028194">
    <property type="component" value="Chromosome"/>
</dbReference>
<keyword evidence="2" id="KW-1185">Reference proteome</keyword>
<evidence type="ECO:0000313" key="2">
    <source>
        <dbReference type="Proteomes" id="UP000028194"/>
    </source>
</evidence>